<evidence type="ECO:0000256" key="1">
    <source>
        <dbReference type="ARBA" id="ARBA00004442"/>
    </source>
</evidence>
<organism evidence="8 9">
    <name type="scientific">Hanstruepera neustonica</name>
    <dbReference type="NCBI Taxonomy" id="1445657"/>
    <lineage>
        <taxon>Bacteria</taxon>
        <taxon>Pseudomonadati</taxon>
        <taxon>Bacteroidota</taxon>
        <taxon>Flavobacteriia</taxon>
        <taxon>Flavobacteriales</taxon>
        <taxon>Flavobacteriaceae</taxon>
        <taxon>Hanstruepera</taxon>
    </lineage>
</organism>
<dbReference type="EMBL" id="POWF01000010">
    <property type="protein sequence ID" value="PNQ72272.1"/>
    <property type="molecule type" value="Genomic_DNA"/>
</dbReference>
<sequence length="778" mass="87067">MRFWFISLLFFIGLSVFSQEKVFELGYLLDSKNEEIDALIDELETEIKAVVGEDAIIKFDRATRLVNHFDAAMALQNYQQLLSEVDIIVAFGNINNAVISQIENYPKPTILFGTVNKEFLSSDAIQNDTPNFTSILTTLSYEEDLTLLKQLVGCKNVGIILERGVMDYTPIAEMIPNLERNLDLNLTILPFETASDIINSVDGYDAVYFAGGLYLTDAEIKTISEALIAKNIPSFTTTPIQDVENGLLASNHDQSQINQFFRRVALSVESIVVDDDFAEPSSLLTLNKNLTVNFNTAEKLGVPLKYSLIASTNFVGDASELDAEKIYSLVDVMTEVIAENLSLQESQQNVRLSEKDTQLAKSNYLPDVSAAASASYVDPEFAAATNGQNPEFSTSGNVTLSQTVFSEAANANIGIQQALQKAQQEDYNREQLNIIFEAATAYFNALILKANYKIKNKNLNLTKRNLQIAAQNFEAGQSGKSDVLRFRSELVQNMQDNIESINQLKQGFYVLNQLLNNPIGYSIDVNEVELDQGVFEAYDYHDFSNLLNDPLERKPFIQFLVQEALTNSPELKYLDYNLLATERSEKLFGPGRFLPTVALQGKYNYVFSRSGAGSTFPAFLTTPPDGFYNVGLNLSLPIFNQNKQNINQQIATIQKDQLGIASDNIKLEIEKNINDAVLNIINQITNIELSKVFEETAKEVLELTQTSYENGAVNIIQLLDAQNNYLKAQLASSNATYNYLLAMLTLERYIGNFFLLETTDERQEFIARFIEFKASVED</sequence>
<dbReference type="SUPFAM" id="SSF56954">
    <property type="entry name" value="Outer membrane efflux proteins (OEP)"/>
    <property type="match status" value="1"/>
</dbReference>
<evidence type="ECO:0008006" key="10">
    <source>
        <dbReference type="Google" id="ProtNLM"/>
    </source>
</evidence>
<dbReference type="Pfam" id="PF02321">
    <property type="entry name" value="OEP"/>
    <property type="match status" value="2"/>
</dbReference>
<keyword evidence="6" id="KW-0472">Membrane</keyword>
<dbReference type="GO" id="GO:0015562">
    <property type="term" value="F:efflux transmembrane transporter activity"/>
    <property type="evidence" value="ECO:0007669"/>
    <property type="project" value="InterPro"/>
</dbReference>
<keyword evidence="7" id="KW-0998">Cell outer membrane</keyword>
<dbReference type="Proteomes" id="UP000236641">
    <property type="component" value="Unassembled WGS sequence"/>
</dbReference>
<keyword evidence="3" id="KW-0813">Transport</keyword>
<reference evidence="8 9" key="1">
    <citation type="submission" date="2018-01" db="EMBL/GenBank/DDBJ databases">
        <title>The draft genome of Hanstruepera neustonica JCM19743.</title>
        <authorList>
            <person name="He R.-H."/>
            <person name="Du Z.-J."/>
        </authorList>
    </citation>
    <scope>NUCLEOTIDE SEQUENCE [LARGE SCALE GENOMIC DNA]</scope>
    <source>
        <strain evidence="8 9">JCM19743</strain>
    </source>
</reference>
<dbReference type="RefSeq" id="WP_103052983.1">
    <property type="nucleotide sequence ID" value="NZ_POWF01000010.1"/>
</dbReference>
<proteinExistence type="inferred from homology"/>
<accession>A0A2K1DW69</accession>
<evidence type="ECO:0000256" key="7">
    <source>
        <dbReference type="ARBA" id="ARBA00023237"/>
    </source>
</evidence>
<evidence type="ECO:0000256" key="6">
    <source>
        <dbReference type="ARBA" id="ARBA00023136"/>
    </source>
</evidence>
<evidence type="ECO:0000313" key="8">
    <source>
        <dbReference type="EMBL" id="PNQ72272.1"/>
    </source>
</evidence>
<evidence type="ECO:0000313" key="9">
    <source>
        <dbReference type="Proteomes" id="UP000236641"/>
    </source>
</evidence>
<dbReference type="AlphaFoldDB" id="A0A2K1DW69"/>
<dbReference type="GO" id="GO:0009279">
    <property type="term" value="C:cell outer membrane"/>
    <property type="evidence" value="ECO:0007669"/>
    <property type="project" value="UniProtKB-SubCell"/>
</dbReference>
<evidence type="ECO:0000256" key="5">
    <source>
        <dbReference type="ARBA" id="ARBA00022692"/>
    </source>
</evidence>
<gene>
    <name evidence="8" type="ORF">C1T31_13195</name>
</gene>
<dbReference type="OrthoDB" id="9771205at2"/>
<dbReference type="GO" id="GO:1990281">
    <property type="term" value="C:efflux pump complex"/>
    <property type="evidence" value="ECO:0007669"/>
    <property type="project" value="TreeGrafter"/>
</dbReference>
<comment type="similarity">
    <text evidence="2">Belongs to the outer membrane factor (OMF) (TC 1.B.17) family.</text>
</comment>
<keyword evidence="4" id="KW-1134">Transmembrane beta strand</keyword>
<comment type="caution">
    <text evidence="8">The sequence shown here is derived from an EMBL/GenBank/DDBJ whole genome shotgun (WGS) entry which is preliminary data.</text>
</comment>
<keyword evidence="5" id="KW-0812">Transmembrane</keyword>
<dbReference type="InterPro" id="IPR003423">
    <property type="entry name" value="OMP_efflux"/>
</dbReference>
<keyword evidence="9" id="KW-1185">Reference proteome</keyword>
<comment type="subcellular location">
    <subcellularLocation>
        <location evidence="1">Cell outer membrane</location>
    </subcellularLocation>
</comment>
<name>A0A2K1DW69_9FLAO</name>
<evidence type="ECO:0000256" key="3">
    <source>
        <dbReference type="ARBA" id="ARBA00022448"/>
    </source>
</evidence>
<dbReference type="PANTHER" id="PTHR30026:SF20">
    <property type="entry name" value="OUTER MEMBRANE PROTEIN TOLC"/>
    <property type="match status" value="1"/>
</dbReference>
<evidence type="ECO:0000256" key="2">
    <source>
        <dbReference type="ARBA" id="ARBA00007613"/>
    </source>
</evidence>
<evidence type="ECO:0000256" key="4">
    <source>
        <dbReference type="ARBA" id="ARBA00022452"/>
    </source>
</evidence>
<dbReference type="GO" id="GO:0015288">
    <property type="term" value="F:porin activity"/>
    <property type="evidence" value="ECO:0007669"/>
    <property type="project" value="TreeGrafter"/>
</dbReference>
<dbReference type="Gene3D" id="1.20.1600.10">
    <property type="entry name" value="Outer membrane efflux proteins (OEP)"/>
    <property type="match status" value="1"/>
</dbReference>
<dbReference type="InterPro" id="IPR051906">
    <property type="entry name" value="TolC-like"/>
</dbReference>
<protein>
    <recommendedName>
        <fullName evidence="10">TolC family protein</fullName>
    </recommendedName>
</protein>
<dbReference type="PANTHER" id="PTHR30026">
    <property type="entry name" value="OUTER MEMBRANE PROTEIN TOLC"/>
    <property type="match status" value="1"/>
</dbReference>